<organism evidence="1">
    <name type="scientific">bioreactor metagenome</name>
    <dbReference type="NCBI Taxonomy" id="1076179"/>
    <lineage>
        <taxon>unclassified sequences</taxon>
        <taxon>metagenomes</taxon>
        <taxon>ecological metagenomes</taxon>
    </lineage>
</organism>
<name>A0A645D296_9ZZZZ</name>
<gene>
    <name evidence="1" type="ORF">SDC9_130340</name>
</gene>
<evidence type="ECO:0000313" key="1">
    <source>
        <dbReference type="EMBL" id="MPM83277.1"/>
    </source>
</evidence>
<dbReference type="EMBL" id="VSSQ01032113">
    <property type="protein sequence ID" value="MPM83277.1"/>
    <property type="molecule type" value="Genomic_DNA"/>
</dbReference>
<protein>
    <submittedName>
        <fullName evidence="1">Uncharacterized protein</fullName>
    </submittedName>
</protein>
<comment type="caution">
    <text evidence="1">The sequence shown here is derived from an EMBL/GenBank/DDBJ whole genome shotgun (WGS) entry which is preliminary data.</text>
</comment>
<dbReference type="AlphaFoldDB" id="A0A645D296"/>
<reference evidence="1" key="1">
    <citation type="submission" date="2019-08" db="EMBL/GenBank/DDBJ databases">
        <authorList>
            <person name="Kucharzyk K."/>
            <person name="Murdoch R.W."/>
            <person name="Higgins S."/>
            <person name="Loffler F."/>
        </authorList>
    </citation>
    <scope>NUCLEOTIDE SEQUENCE</scope>
</reference>
<proteinExistence type="predicted"/>
<accession>A0A645D296</accession>
<sequence length="82" mass="8986">MIEDIRNYLSYPSGVCQGFFAVNGINFFVVYIVGHLNGIYEVYPEGQDIAVVNGIDNGICMQLFSKGLLCSPEERIACGTCV</sequence>